<evidence type="ECO:0000313" key="6">
    <source>
        <dbReference type="Proteomes" id="UP001215398"/>
    </source>
</evidence>
<keyword evidence="3" id="KW-0624">Polysaccharide degradation</keyword>
<dbReference type="Pfam" id="PF00331">
    <property type="entry name" value="Glyco_hydro_10"/>
    <property type="match status" value="1"/>
</dbReference>
<dbReference type="InterPro" id="IPR001000">
    <property type="entry name" value="GH10_dom"/>
</dbReference>
<dbReference type="PROSITE" id="PS51257">
    <property type="entry name" value="PROKAR_LIPOPROTEIN"/>
    <property type="match status" value="1"/>
</dbReference>
<protein>
    <submittedName>
        <fullName evidence="5">Endo-1,4-beta-xylanase</fullName>
    </submittedName>
</protein>
<organism evidence="5 6">
    <name type="scientific">Bacteroides zhangwenhongii</name>
    <dbReference type="NCBI Taxonomy" id="2650157"/>
    <lineage>
        <taxon>Bacteria</taxon>
        <taxon>Pseudomonadati</taxon>
        <taxon>Bacteroidota</taxon>
        <taxon>Bacteroidia</taxon>
        <taxon>Bacteroidales</taxon>
        <taxon>Bacteroidaceae</taxon>
        <taxon>Bacteroides</taxon>
    </lineage>
</organism>
<comment type="caution">
    <text evidence="5">The sequence shown here is derived from an EMBL/GenBank/DDBJ whole genome shotgun (WGS) entry which is preliminary data.</text>
</comment>
<dbReference type="EMBL" id="JAQPYS010000085">
    <property type="protein sequence ID" value="MDC7137832.1"/>
    <property type="molecule type" value="Genomic_DNA"/>
</dbReference>
<name>A0ABT5HB75_9BACE</name>
<dbReference type="SUPFAM" id="SSF51445">
    <property type="entry name" value="(Trans)glycosidases"/>
    <property type="match status" value="1"/>
</dbReference>
<evidence type="ECO:0000256" key="1">
    <source>
        <dbReference type="ARBA" id="ARBA00022801"/>
    </source>
</evidence>
<keyword evidence="6" id="KW-1185">Reference proteome</keyword>
<dbReference type="Proteomes" id="UP001215398">
    <property type="component" value="Unassembled WGS sequence"/>
</dbReference>
<dbReference type="InterPro" id="IPR017853">
    <property type="entry name" value="GH"/>
</dbReference>
<proteinExistence type="predicted"/>
<gene>
    <name evidence="5" type="ORF">PQG98_16035</name>
</gene>
<dbReference type="RefSeq" id="WP_272720942.1">
    <property type="nucleotide sequence ID" value="NZ_JAQPYS010000085.1"/>
</dbReference>
<reference evidence="5 6" key="1">
    <citation type="submission" date="2023-01" db="EMBL/GenBank/DDBJ databases">
        <title>Exploring GABA producing Bacteroides strains toward improving mental health.</title>
        <authorList>
            <person name="Yousuf B."/>
            <person name="Bouhlel N.E."/>
            <person name="Mottawea W."/>
            <person name="Hammami R."/>
        </authorList>
    </citation>
    <scope>NUCLEOTIDE SEQUENCE [LARGE SCALE GENOMIC DNA]</scope>
    <source>
        <strain evidence="5 6">UO.H1054</strain>
    </source>
</reference>
<evidence type="ECO:0000256" key="3">
    <source>
        <dbReference type="ARBA" id="ARBA00023326"/>
    </source>
</evidence>
<evidence type="ECO:0000259" key="4">
    <source>
        <dbReference type="Pfam" id="PF00331"/>
    </source>
</evidence>
<evidence type="ECO:0000313" key="5">
    <source>
        <dbReference type="EMBL" id="MDC7137832.1"/>
    </source>
</evidence>
<feature type="domain" description="GH10" evidence="4">
    <location>
        <begin position="492"/>
        <end position="692"/>
    </location>
</feature>
<accession>A0ABT5HB75</accession>
<sequence>MKYINNKIISLVLVATVVVSCKDEYACHLPLEKPEEVANSEYLSTFDLLKSYVNSNSSFKLAANMSASLLAKKDIAYSTLLANFNAVDVNGSFTPLNTLKVDGTYDFGGMQSVTDLAAGAGIALYGGSLCSDQGQRAAYYNKLIEPIDIPVETETGKTKLFNFDDDAIGKTYPMTGNSSATVEEDPAGESGHVLHVGTNDVKADDSYAKLHVVLPSGRMLGDYVRLNIDLRHVGADGIHGQGMRVLINGTKFVLGKSAADLGATDNKWKRSLVIKLNDATAPGFVIPENMRSLTEFDLSIGSQSNIAQYYLDNISMEYEVSGKGSTTINFETDEINDTYPMTGSGTATVVKDPAGESGNVLYIDHAATAYPKFTVKLKEGMTLKDYTGITMDMRLISGQYGPNGMCLIINDVSFKLNKSAADYGFKEDDTWKRGGIYVTFVKEGTYTALGEDIPKGTIEIPDAMKDLNEMEFSIGSSSSNWTAYIDNLKFMWEAQPQHIEKTPEEKKEIFTKEMEKWIGGMVYAGVNEVNSVKLWNIISEPLDNTTDENTFKWSEYLGEMDYARTAVKIARDTVKNVGVELELFVSQTINQFDDMGKVANDLITLVDSWEADNVTKIDGYNILLHAIYSQNVTDQKGNEEIVTGLFEKLAASGKSVRVSDLSMMVQDANRNFIVANKLTLEERAAAADYLAFIMKEYRRLIPADKQYGISISGISESNGGNTVCPWTSGYNRNGMYEGVVEGLK</sequence>
<keyword evidence="2" id="KW-0119">Carbohydrate metabolism</keyword>
<evidence type="ECO:0000256" key="2">
    <source>
        <dbReference type="ARBA" id="ARBA00023277"/>
    </source>
</evidence>
<keyword evidence="1" id="KW-0378">Hydrolase</keyword>
<dbReference type="Gene3D" id="3.20.20.80">
    <property type="entry name" value="Glycosidases"/>
    <property type="match status" value="1"/>
</dbReference>